<keyword evidence="4 7" id="KW-0812">Transmembrane</keyword>
<accession>A0A7W0BXC6</accession>
<feature type="transmembrane region" description="Helical" evidence="7">
    <location>
        <begin position="244"/>
        <end position="263"/>
    </location>
</feature>
<dbReference type="InterPro" id="IPR022324">
    <property type="entry name" value="Bacilysin_exporter_BacE_put"/>
</dbReference>
<dbReference type="RefSeq" id="WP_181554776.1">
    <property type="nucleotide sequence ID" value="NZ_CP064060.1"/>
</dbReference>
<evidence type="ECO:0000313" key="10">
    <source>
        <dbReference type="Proteomes" id="UP000523087"/>
    </source>
</evidence>
<evidence type="ECO:0000256" key="5">
    <source>
        <dbReference type="ARBA" id="ARBA00022989"/>
    </source>
</evidence>
<dbReference type="InterPro" id="IPR011701">
    <property type="entry name" value="MFS"/>
</dbReference>
<keyword evidence="5 7" id="KW-1133">Transmembrane helix</keyword>
<gene>
    <name evidence="9" type="ORF">HNR31_000630</name>
</gene>
<protein>
    <submittedName>
        <fullName evidence="9">MFS family permease</fullName>
    </submittedName>
</protein>
<dbReference type="Gene3D" id="1.20.1250.20">
    <property type="entry name" value="MFS general substrate transporter like domains"/>
    <property type="match status" value="1"/>
</dbReference>
<evidence type="ECO:0000259" key="8">
    <source>
        <dbReference type="PROSITE" id="PS50850"/>
    </source>
</evidence>
<dbReference type="PRINTS" id="PR01988">
    <property type="entry name" value="EXPORTERBACE"/>
</dbReference>
<dbReference type="PANTHER" id="PTHR23517:SF10">
    <property type="entry name" value="MAJOR FACILITATOR SUPERFAMILY (MFS) PROFILE DOMAIN-CONTAINING PROTEIN"/>
    <property type="match status" value="1"/>
</dbReference>
<feature type="transmembrane region" description="Helical" evidence="7">
    <location>
        <begin position="155"/>
        <end position="177"/>
    </location>
</feature>
<evidence type="ECO:0000256" key="3">
    <source>
        <dbReference type="ARBA" id="ARBA00022475"/>
    </source>
</evidence>
<feature type="transmembrane region" description="Helical" evidence="7">
    <location>
        <begin position="71"/>
        <end position="89"/>
    </location>
</feature>
<evidence type="ECO:0000256" key="7">
    <source>
        <dbReference type="SAM" id="Phobius"/>
    </source>
</evidence>
<feature type="transmembrane region" description="Helical" evidence="7">
    <location>
        <begin position="275"/>
        <end position="292"/>
    </location>
</feature>
<dbReference type="EMBL" id="JACDUT010000001">
    <property type="protein sequence ID" value="MBA2873878.1"/>
    <property type="molecule type" value="Genomic_DNA"/>
</dbReference>
<organism evidence="9 10">
    <name type="scientific">Thermaerobacillus caldiproteolyticus</name>
    <dbReference type="NCBI Taxonomy" id="247480"/>
    <lineage>
        <taxon>Bacteria</taxon>
        <taxon>Bacillati</taxon>
        <taxon>Bacillota</taxon>
        <taxon>Bacilli</taxon>
        <taxon>Bacillales</taxon>
        <taxon>Anoxybacillaceae</taxon>
        <taxon>Thermaerobacillus</taxon>
    </lineage>
</organism>
<feature type="transmembrane region" description="Helical" evidence="7">
    <location>
        <begin position="37"/>
        <end position="59"/>
    </location>
</feature>
<dbReference type="Pfam" id="PF07690">
    <property type="entry name" value="MFS_1"/>
    <property type="match status" value="1"/>
</dbReference>
<keyword evidence="10" id="KW-1185">Reference proteome</keyword>
<dbReference type="PROSITE" id="PS50850">
    <property type="entry name" value="MFS"/>
    <property type="match status" value="1"/>
</dbReference>
<dbReference type="SUPFAM" id="SSF103473">
    <property type="entry name" value="MFS general substrate transporter"/>
    <property type="match status" value="1"/>
</dbReference>
<keyword evidence="3" id="KW-1003">Cell membrane</keyword>
<feature type="transmembrane region" description="Helical" evidence="7">
    <location>
        <begin position="95"/>
        <end position="117"/>
    </location>
</feature>
<dbReference type="GO" id="GO:0005886">
    <property type="term" value="C:plasma membrane"/>
    <property type="evidence" value="ECO:0007669"/>
    <property type="project" value="UniProtKB-SubCell"/>
</dbReference>
<feature type="transmembrane region" description="Helical" evidence="7">
    <location>
        <begin position="202"/>
        <end position="224"/>
    </location>
</feature>
<feature type="domain" description="Major facilitator superfamily (MFS) profile" evidence="8">
    <location>
        <begin position="4"/>
        <end position="386"/>
    </location>
</feature>
<feature type="transmembrane region" description="Helical" evidence="7">
    <location>
        <begin position="298"/>
        <end position="319"/>
    </location>
</feature>
<dbReference type="Proteomes" id="UP000523087">
    <property type="component" value="Unassembled WGS sequence"/>
</dbReference>
<comment type="caution">
    <text evidence="9">The sequence shown here is derived from an EMBL/GenBank/DDBJ whole genome shotgun (WGS) entry which is preliminary data.</text>
</comment>
<evidence type="ECO:0000256" key="4">
    <source>
        <dbReference type="ARBA" id="ARBA00022692"/>
    </source>
</evidence>
<comment type="subcellular location">
    <subcellularLocation>
        <location evidence="1">Cell membrane</location>
        <topology evidence="1">Multi-pass membrane protein</topology>
    </subcellularLocation>
</comment>
<feature type="transmembrane region" description="Helical" evidence="7">
    <location>
        <begin position="129"/>
        <end position="149"/>
    </location>
</feature>
<keyword evidence="6 7" id="KW-0472">Membrane</keyword>
<name>A0A7W0BXC6_9BACL</name>
<feature type="transmembrane region" description="Helical" evidence="7">
    <location>
        <begin position="360"/>
        <end position="381"/>
    </location>
</feature>
<dbReference type="InterPro" id="IPR050171">
    <property type="entry name" value="MFS_Transporters"/>
</dbReference>
<reference evidence="9 10" key="1">
    <citation type="submission" date="2020-07" db="EMBL/GenBank/DDBJ databases">
        <title>Genomic Encyclopedia of Type Strains, Phase IV (KMG-IV): sequencing the most valuable type-strain genomes for metagenomic binning, comparative biology and taxonomic classification.</title>
        <authorList>
            <person name="Goeker M."/>
        </authorList>
    </citation>
    <scope>NUCLEOTIDE SEQUENCE [LARGE SCALE GENOMIC DNA]</scope>
    <source>
        <strain evidence="9 10">DSM 15730</strain>
    </source>
</reference>
<dbReference type="InterPro" id="IPR036259">
    <property type="entry name" value="MFS_trans_sf"/>
</dbReference>
<dbReference type="AlphaFoldDB" id="A0A7W0BXC6"/>
<evidence type="ECO:0000256" key="1">
    <source>
        <dbReference type="ARBA" id="ARBA00004651"/>
    </source>
</evidence>
<dbReference type="InterPro" id="IPR020846">
    <property type="entry name" value="MFS_dom"/>
</dbReference>
<dbReference type="PANTHER" id="PTHR23517">
    <property type="entry name" value="RESISTANCE PROTEIN MDTM, PUTATIVE-RELATED-RELATED"/>
    <property type="match status" value="1"/>
</dbReference>
<dbReference type="GO" id="GO:0022857">
    <property type="term" value="F:transmembrane transporter activity"/>
    <property type="evidence" value="ECO:0007669"/>
    <property type="project" value="InterPro"/>
</dbReference>
<sequence>MPRALYILIIGMAMNVTGASFLWPMNAIYVHEHLGKSLSIAGIVLMINSGASVVGNLVGGMWFDKIGGFKSIMLGIVITLTALIGLVFFHGWPHYAIFLAIIGFGTGIVFPVAYAYAGAIWPEGGRRAFNALYVAQNIGVAIGSALGGLVASYSFAFIFIANALLYVGFFLMISIGLKNVRVAKRIEKQNERPGTASIGSRASWNALVTLCVGYFLCWVSYVQWSTTIATYTQELTMTLKQYSLLWTINGALIVLAQPLLSAIVQRWMQKVKRQMLIGFAIFIVSFSILLKATSFFDFVLAMIVLTIAEMLVWPAIPTVANRLAPEGKEGFYQGFVNSTATAGRMVGPVLGGFIVDTAGIKPLFVALIIFSSLSFITTLLYDRKLNKCVNKEKQTVTMG</sequence>
<keyword evidence="2" id="KW-0813">Transport</keyword>
<feature type="transmembrane region" description="Helical" evidence="7">
    <location>
        <begin position="331"/>
        <end position="354"/>
    </location>
</feature>
<feature type="transmembrane region" description="Helical" evidence="7">
    <location>
        <begin position="5"/>
        <end position="25"/>
    </location>
</feature>
<evidence type="ECO:0000256" key="6">
    <source>
        <dbReference type="ARBA" id="ARBA00023136"/>
    </source>
</evidence>
<evidence type="ECO:0000313" key="9">
    <source>
        <dbReference type="EMBL" id="MBA2873878.1"/>
    </source>
</evidence>
<dbReference type="CDD" id="cd17329">
    <property type="entry name" value="MFS_MdtH_MDR_like"/>
    <property type="match status" value="1"/>
</dbReference>
<proteinExistence type="predicted"/>
<evidence type="ECO:0000256" key="2">
    <source>
        <dbReference type="ARBA" id="ARBA00022448"/>
    </source>
</evidence>